<dbReference type="EMBL" id="OZ034821">
    <property type="protein sequence ID" value="CAL1406941.1"/>
    <property type="molecule type" value="Genomic_DNA"/>
</dbReference>
<evidence type="ECO:0000256" key="1">
    <source>
        <dbReference type="SAM" id="MobiDB-lite"/>
    </source>
</evidence>
<feature type="compositionally biased region" description="Basic and acidic residues" evidence="1">
    <location>
        <begin position="1"/>
        <end position="16"/>
    </location>
</feature>
<sequence>MELEEEIRGKLRESKRIGSPGPVFRRNAIFKKNRRSLKWFPITKSPRLKIERRMRYHEHSQGWDVTARGRNNMDASSGNEGRGRPSRLVTSKNDDGVVGPTGPKKGSALEGYRRRLILDNSEEEGNPMPAVVRTLHRDQVKERNGGQRLVKMSTKGNLGLEQPHPPSSSSLHQGNKLVIHDGENQDILVPSPPMRAEAKLPSSGVENLEDSANSSSEEDAAFFELKCRSPKPPCVKPLRSLKGRVGKVVAPFELGLAINYGVIGGRLEKQLAPEDVAQMREWEEEEAGEPPQFNEYGTNLLDPYIGGVSAR</sequence>
<dbReference type="AlphaFoldDB" id="A0AAV2G8F6"/>
<evidence type="ECO:0000313" key="3">
    <source>
        <dbReference type="Proteomes" id="UP001497516"/>
    </source>
</evidence>
<evidence type="ECO:0000313" key="2">
    <source>
        <dbReference type="EMBL" id="CAL1406941.1"/>
    </source>
</evidence>
<dbReference type="Proteomes" id="UP001497516">
    <property type="component" value="Chromosome 8"/>
</dbReference>
<keyword evidence="3" id="KW-1185">Reference proteome</keyword>
<reference evidence="2 3" key="1">
    <citation type="submission" date="2024-04" db="EMBL/GenBank/DDBJ databases">
        <authorList>
            <person name="Fracassetti M."/>
        </authorList>
    </citation>
    <scope>NUCLEOTIDE SEQUENCE [LARGE SCALE GENOMIC DNA]</scope>
</reference>
<feature type="region of interest" description="Disordered" evidence="1">
    <location>
        <begin position="280"/>
        <end position="299"/>
    </location>
</feature>
<name>A0AAV2G8F6_9ROSI</name>
<proteinExistence type="predicted"/>
<gene>
    <name evidence="2" type="ORF">LTRI10_LOCUS46634</name>
</gene>
<protein>
    <submittedName>
        <fullName evidence="2">Uncharacterized protein</fullName>
    </submittedName>
</protein>
<feature type="region of interest" description="Disordered" evidence="1">
    <location>
        <begin position="185"/>
        <end position="214"/>
    </location>
</feature>
<accession>A0AAV2G8F6</accession>
<organism evidence="2 3">
    <name type="scientific">Linum trigynum</name>
    <dbReference type="NCBI Taxonomy" id="586398"/>
    <lineage>
        <taxon>Eukaryota</taxon>
        <taxon>Viridiplantae</taxon>
        <taxon>Streptophyta</taxon>
        <taxon>Embryophyta</taxon>
        <taxon>Tracheophyta</taxon>
        <taxon>Spermatophyta</taxon>
        <taxon>Magnoliopsida</taxon>
        <taxon>eudicotyledons</taxon>
        <taxon>Gunneridae</taxon>
        <taxon>Pentapetalae</taxon>
        <taxon>rosids</taxon>
        <taxon>fabids</taxon>
        <taxon>Malpighiales</taxon>
        <taxon>Linaceae</taxon>
        <taxon>Linum</taxon>
    </lineage>
</organism>
<feature type="region of interest" description="Disordered" evidence="1">
    <location>
        <begin position="59"/>
        <end position="108"/>
    </location>
</feature>
<feature type="region of interest" description="Disordered" evidence="1">
    <location>
        <begin position="1"/>
        <end position="23"/>
    </location>
</feature>